<dbReference type="EMBL" id="FOBO01000007">
    <property type="protein sequence ID" value="SEM69857.1"/>
    <property type="molecule type" value="Genomic_DNA"/>
</dbReference>
<proteinExistence type="predicted"/>
<dbReference type="Proteomes" id="UP000182160">
    <property type="component" value="Unassembled WGS sequence"/>
</dbReference>
<gene>
    <name evidence="2" type="ORF">SAMN04488077_10738</name>
</gene>
<reference evidence="2 3" key="1">
    <citation type="submission" date="2016-10" db="EMBL/GenBank/DDBJ databases">
        <authorList>
            <person name="de Groot N.N."/>
        </authorList>
    </citation>
    <scope>NUCLEOTIDE SEQUENCE [LARGE SCALE GENOMIC DNA]</scope>
    <source>
        <strain evidence="2 3">DSM 11457</strain>
    </source>
</reference>
<evidence type="ECO:0000256" key="1">
    <source>
        <dbReference type="SAM" id="MobiDB-lite"/>
    </source>
</evidence>
<dbReference type="RefSeq" id="WP_074785838.1">
    <property type="nucleotide sequence ID" value="NZ_FOBO01000007.1"/>
</dbReference>
<accession>A0A1H8AJZ8</accession>
<name>A0A1H8AJZ8_9RHOB</name>
<dbReference type="AlphaFoldDB" id="A0A1H8AJZ8"/>
<evidence type="ECO:0000313" key="3">
    <source>
        <dbReference type="Proteomes" id="UP000182160"/>
    </source>
</evidence>
<feature type="compositionally biased region" description="Acidic residues" evidence="1">
    <location>
        <begin position="1"/>
        <end position="15"/>
    </location>
</feature>
<feature type="region of interest" description="Disordered" evidence="1">
    <location>
        <begin position="1"/>
        <end position="52"/>
    </location>
</feature>
<evidence type="ECO:0000313" key="2">
    <source>
        <dbReference type="EMBL" id="SEM69857.1"/>
    </source>
</evidence>
<organism evidence="2 3">
    <name type="scientific">Roseovarius tolerans</name>
    <dbReference type="NCBI Taxonomy" id="74031"/>
    <lineage>
        <taxon>Bacteria</taxon>
        <taxon>Pseudomonadati</taxon>
        <taxon>Pseudomonadota</taxon>
        <taxon>Alphaproteobacteria</taxon>
        <taxon>Rhodobacterales</taxon>
        <taxon>Roseobacteraceae</taxon>
        <taxon>Roseovarius</taxon>
    </lineage>
</organism>
<protein>
    <submittedName>
        <fullName evidence="2">Uncharacterized protein</fullName>
    </submittedName>
</protein>
<sequence>MNGEETGPDESEDQGEAILPGLPVLPAQEPPSEDESTAAAADDANDGGGGLGALGLAKLPLLLLAGAG</sequence>